<evidence type="ECO:0000259" key="1">
    <source>
        <dbReference type="Pfam" id="PF02129"/>
    </source>
</evidence>
<dbReference type="Gene3D" id="3.40.50.1820">
    <property type="entry name" value="alpha/beta hydrolase"/>
    <property type="match status" value="1"/>
</dbReference>
<dbReference type="GO" id="GO:0016787">
    <property type="term" value="F:hydrolase activity"/>
    <property type="evidence" value="ECO:0007669"/>
    <property type="project" value="InterPro"/>
</dbReference>
<reference evidence="2 3" key="1">
    <citation type="submission" date="2020-08" db="EMBL/GenBank/DDBJ databases">
        <title>Complete Genome Sequence of Effusibacillus dendaii Strain skT53, Isolated from Farmland soil.</title>
        <authorList>
            <person name="Konishi T."/>
            <person name="Kawasaki H."/>
        </authorList>
    </citation>
    <scope>NUCLEOTIDE SEQUENCE [LARGE SCALE GENOMIC DNA]</scope>
    <source>
        <strain evidence="3">skT53</strain>
    </source>
</reference>
<dbReference type="AlphaFoldDB" id="A0A7I8DDA0"/>
<organism evidence="2 3">
    <name type="scientific">Effusibacillus dendaii</name>
    <dbReference type="NCBI Taxonomy" id="2743772"/>
    <lineage>
        <taxon>Bacteria</taxon>
        <taxon>Bacillati</taxon>
        <taxon>Bacillota</taxon>
        <taxon>Bacilli</taxon>
        <taxon>Bacillales</taxon>
        <taxon>Alicyclobacillaceae</taxon>
        <taxon>Effusibacillus</taxon>
    </lineage>
</organism>
<dbReference type="Proteomes" id="UP000593802">
    <property type="component" value="Chromosome"/>
</dbReference>
<gene>
    <name evidence="2" type="ORF">skT53_29820</name>
</gene>
<sequence>MSEGIYYPFTNDGKDGYNTIEWAAKQDWSNGQAGTLSGYTGLQTKGDTDFTVKITYVAPDGTSTIWKPELSERSSGTDRIK</sequence>
<evidence type="ECO:0000313" key="3">
    <source>
        <dbReference type="Proteomes" id="UP000593802"/>
    </source>
</evidence>
<accession>A0A7I8DDA0</accession>
<dbReference type="EMBL" id="AP023366">
    <property type="protein sequence ID" value="BCJ87997.1"/>
    <property type="molecule type" value="Genomic_DNA"/>
</dbReference>
<dbReference type="Pfam" id="PF02129">
    <property type="entry name" value="Peptidase_S15"/>
    <property type="match status" value="1"/>
</dbReference>
<dbReference type="InterPro" id="IPR000383">
    <property type="entry name" value="Xaa-Pro-like_dom"/>
</dbReference>
<evidence type="ECO:0000313" key="2">
    <source>
        <dbReference type="EMBL" id="BCJ87997.1"/>
    </source>
</evidence>
<dbReference type="InterPro" id="IPR029058">
    <property type="entry name" value="AB_hydrolase_fold"/>
</dbReference>
<dbReference type="KEGG" id="eff:skT53_29820"/>
<keyword evidence="3" id="KW-1185">Reference proteome</keyword>
<proteinExistence type="predicted"/>
<name>A0A7I8DDA0_9BACL</name>
<feature type="domain" description="Xaa-Pro dipeptidyl-peptidase-like" evidence="1">
    <location>
        <begin position="2"/>
        <end position="36"/>
    </location>
</feature>
<protein>
    <recommendedName>
        <fullName evidence="1">Xaa-Pro dipeptidyl-peptidase-like domain-containing protein</fullName>
    </recommendedName>
</protein>